<dbReference type="STRING" id="3750.A0A498HHV3"/>
<dbReference type="EMBL" id="RDQH01000343">
    <property type="protein sequence ID" value="RXH68701.1"/>
    <property type="molecule type" value="Genomic_DNA"/>
</dbReference>
<proteinExistence type="predicted"/>
<organism evidence="1 2">
    <name type="scientific">Malus domestica</name>
    <name type="common">Apple</name>
    <name type="synonym">Pyrus malus</name>
    <dbReference type="NCBI Taxonomy" id="3750"/>
    <lineage>
        <taxon>Eukaryota</taxon>
        <taxon>Viridiplantae</taxon>
        <taxon>Streptophyta</taxon>
        <taxon>Embryophyta</taxon>
        <taxon>Tracheophyta</taxon>
        <taxon>Spermatophyta</taxon>
        <taxon>Magnoliopsida</taxon>
        <taxon>eudicotyledons</taxon>
        <taxon>Gunneridae</taxon>
        <taxon>Pentapetalae</taxon>
        <taxon>rosids</taxon>
        <taxon>fabids</taxon>
        <taxon>Rosales</taxon>
        <taxon>Rosaceae</taxon>
        <taxon>Amygdaloideae</taxon>
        <taxon>Maleae</taxon>
        <taxon>Malus</taxon>
    </lineage>
</organism>
<name>A0A498HHV3_MALDO</name>
<protein>
    <submittedName>
        <fullName evidence="1">Uncharacterized protein</fullName>
    </submittedName>
</protein>
<evidence type="ECO:0000313" key="1">
    <source>
        <dbReference type="EMBL" id="RXH68701.1"/>
    </source>
</evidence>
<comment type="caution">
    <text evidence="1">The sequence shown here is derived from an EMBL/GenBank/DDBJ whole genome shotgun (WGS) entry which is preliminary data.</text>
</comment>
<dbReference type="Proteomes" id="UP000290289">
    <property type="component" value="Chromosome 17"/>
</dbReference>
<dbReference type="AlphaFoldDB" id="A0A498HHV3"/>
<evidence type="ECO:0000313" key="2">
    <source>
        <dbReference type="Proteomes" id="UP000290289"/>
    </source>
</evidence>
<accession>A0A498HHV3</accession>
<gene>
    <name evidence="1" type="ORF">DVH24_031034</name>
</gene>
<sequence length="108" mass="12096">MFCGVGNLRMEDIVKNSIEKELCAVTRVVGIFPKRQQGTQIRPYLVVSFCETVSVKCFAETPNKRNKITMIAELLLERGLAEGIENGAVSINWFGGCRCHLILRYCGI</sequence>
<keyword evidence="2" id="KW-1185">Reference proteome</keyword>
<reference evidence="1 2" key="1">
    <citation type="submission" date="2018-10" db="EMBL/GenBank/DDBJ databases">
        <title>A high-quality apple genome assembly.</title>
        <authorList>
            <person name="Hu J."/>
        </authorList>
    </citation>
    <scope>NUCLEOTIDE SEQUENCE [LARGE SCALE GENOMIC DNA]</scope>
    <source>
        <strain evidence="2">cv. HFTH1</strain>
        <tissue evidence="1">Young leaf</tissue>
    </source>
</reference>